<evidence type="ECO:0000313" key="3">
    <source>
        <dbReference type="Proteomes" id="UP001275084"/>
    </source>
</evidence>
<protein>
    <submittedName>
        <fullName evidence="2">Uncharacterized protein</fullName>
    </submittedName>
</protein>
<organism evidence="2 3">
    <name type="scientific">Lasiosphaeria hispida</name>
    <dbReference type="NCBI Taxonomy" id="260671"/>
    <lineage>
        <taxon>Eukaryota</taxon>
        <taxon>Fungi</taxon>
        <taxon>Dikarya</taxon>
        <taxon>Ascomycota</taxon>
        <taxon>Pezizomycotina</taxon>
        <taxon>Sordariomycetes</taxon>
        <taxon>Sordariomycetidae</taxon>
        <taxon>Sordariales</taxon>
        <taxon>Lasiosphaeriaceae</taxon>
        <taxon>Lasiosphaeria</taxon>
    </lineage>
</organism>
<sequence length="108" mass="12619">MPCSCSKCNPKGGNKEIKKSEERVKRIEEIHDSTDITEEIIDKFPQLVDKERMQAKLADFYEDAALNYNYLGFDVKAKNVIANRIFASDIKGHFSYRFTLKRRKNNKQ</sequence>
<name>A0AAJ0HD23_9PEZI</name>
<keyword evidence="3" id="KW-1185">Reference proteome</keyword>
<accession>A0AAJ0HD23</accession>
<reference evidence="2" key="1">
    <citation type="journal article" date="2023" name="Mol. Phylogenet. Evol.">
        <title>Genome-scale phylogeny and comparative genomics of the fungal order Sordariales.</title>
        <authorList>
            <person name="Hensen N."/>
            <person name="Bonometti L."/>
            <person name="Westerberg I."/>
            <person name="Brannstrom I.O."/>
            <person name="Guillou S."/>
            <person name="Cros-Aarteil S."/>
            <person name="Calhoun S."/>
            <person name="Haridas S."/>
            <person name="Kuo A."/>
            <person name="Mondo S."/>
            <person name="Pangilinan J."/>
            <person name="Riley R."/>
            <person name="LaButti K."/>
            <person name="Andreopoulos B."/>
            <person name="Lipzen A."/>
            <person name="Chen C."/>
            <person name="Yan M."/>
            <person name="Daum C."/>
            <person name="Ng V."/>
            <person name="Clum A."/>
            <person name="Steindorff A."/>
            <person name="Ohm R.A."/>
            <person name="Martin F."/>
            <person name="Silar P."/>
            <person name="Natvig D.O."/>
            <person name="Lalanne C."/>
            <person name="Gautier V."/>
            <person name="Ament-Velasquez S.L."/>
            <person name="Kruys A."/>
            <person name="Hutchinson M.I."/>
            <person name="Powell A.J."/>
            <person name="Barry K."/>
            <person name="Miller A.N."/>
            <person name="Grigoriev I.V."/>
            <person name="Debuchy R."/>
            <person name="Gladieux P."/>
            <person name="Hiltunen Thoren M."/>
            <person name="Johannesson H."/>
        </authorList>
    </citation>
    <scope>NUCLEOTIDE SEQUENCE</scope>
    <source>
        <strain evidence="2">CBS 955.72</strain>
    </source>
</reference>
<dbReference type="EMBL" id="JAUIQD010000006">
    <property type="protein sequence ID" value="KAK3347009.1"/>
    <property type="molecule type" value="Genomic_DNA"/>
</dbReference>
<comment type="caution">
    <text evidence="2">The sequence shown here is derived from an EMBL/GenBank/DDBJ whole genome shotgun (WGS) entry which is preliminary data.</text>
</comment>
<proteinExistence type="predicted"/>
<gene>
    <name evidence="2" type="ORF">B0T25DRAFT_572100</name>
</gene>
<reference evidence="2" key="2">
    <citation type="submission" date="2023-06" db="EMBL/GenBank/DDBJ databases">
        <authorList>
            <consortium name="Lawrence Berkeley National Laboratory"/>
            <person name="Haridas S."/>
            <person name="Hensen N."/>
            <person name="Bonometti L."/>
            <person name="Westerberg I."/>
            <person name="Brannstrom I.O."/>
            <person name="Guillou S."/>
            <person name="Cros-Aarteil S."/>
            <person name="Calhoun S."/>
            <person name="Kuo A."/>
            <person name="Mondo S."/>
            <person name="Pangilinan J."/>
            <person name="Riley R."/>
            <person name="Labutti K."/>
            <person name="Andreopoulos B."/>
            <person name="Lipzen A."/>
            <person name="Chen C."/>
            <person name="Yanf M."/>
            <person name="Daum C."/>
            <person name="Ng V."/>
            <person name="Clum A."/>
            <person name="Steindorff A."/>
            <person name="Ohm R."/>
            <person name="Martin F."/>
            <person name="Silar P."/>
            <person name="Natvig D."/>
            <person name="Lalanne C."/>
            <person name="Gautier V."/>
            <person name="Ament-Velasquez S.L."/>
            <person name="Kruys A."/>
            <person name="Hutchinson M.I."/>
            <person name="Powell A.J."/>
            <person name="Barry K."/>
            <person name="Miller A.N."/>
            <person name="Grigoriev I.V."/>
            <person name="Debuchy R."/>
            <person name="Gladieux P."/>
            <person name="Thoren M.H."/>
            <person name="Johannesson H."/>
        </authorList>
    </citation>
    <scope>NUCLEOTIDE SEQUENCE</scope>
    <source>
        <strain evidence="2">CBS 955.72</strain>
    </source>
</reference>
<feature type="region of interest" description="Disordered" evidence="1">
    <location>
        <begin position="1"/>
        <end position="21"/>
    </location>
</feature>
<evidence type="ECO:0000313" key="2">
    <source>
        <dbReference type="EMBL" id="KAK3347009.1"/>
    </source>
</evidence>
<evidence type="ECO:0000256" key="1">
    <source>
        <dbReference type="SAM" id="MobiDB-lite"/>
    </source>
</evidence>
<dbReference type="AlphaFoldDB" id="A0AAJ0HD23"/>
<dbReference type="Proteomes" id="UP001275084">
    <property type="component" value="Unassembled WGS sequence"/>
</dbReference>